<name>A0A1D8GN33_9FIRM</name>
<dbReference type="AlphaFoldDB" id="A0A1D8GN33"/>
<organism evidence="2 3">
    <name type="scientific">Geosporobacter ferrireducens</name>
    <dbReference type="NCBI Taxonomy" id="1424294"/>
    <lineage>
        <taxon>Bacteria</taxon>
        <taxon>Bacillati</taxon>
        <taxon>Bacillota</taxon>
        <taxon>Clostridia</taxon>
        <taxon>Peptostreptococcales</taxon>
        <taxon>Thermotaleaceae</taxon>
        <taxon>Geosporobacter</taxon>
    </lineage>
</organism>
<reference evidence="2 3" key="1">
    <citation type="submission" date="2016-09" db="EMBL/GenBank/DDBJ databases">
        <title>Genomic analysis reveals versatility of anaerobic energy metabolism of Geosporobacter ferrireducens IRF9 of phylum Firmicutes.</title>
        <authorList>
            <person name="Kim S.-J."/>
        </authorList>
    </citation>
    <scope>NUCLEOTIDE SEQUENCE [LARGE SCALE GENOMIC DNA]</scope>
    <source>
        <strain evidence="2 3">IRF9</strain>
    </source>
</reference>
<dbReference type="Pfam" id="PF09983">
    <property type="entry name" value="JetD_C"/>
    <property type="match status" value="1"/>
</dbReference>
<dbReference type="Proteomes" id="UP000095743">
    <property type="component" value="Chromosome"/>
</dbReference>
<keyword evidence="3" id="KW-1185">Reference proteome</keyword>
<dbReference type="InterPro" id="IPR024534">
    <property type="entry name" value="JetD_C"/>
</dbReference>
<accession>A0A1D8GN33</accession>
<dbReference type="EMBL" id="CP017269">
    <property type="protein sequence ID" value="AOT72320.1"/>
    <property type="molecule type" value="Genomic_DNA"/>
</dbReference>
<dbReference type="OrthoDB" id="9809365at2"/>
<protein>
    <recommendedName>
        <fullName evidence="1">Wadjet protein JetD C-terminal domain-containing protein</fullName>
    </recommendedName>
</protein>
<dbReference type="RefSeq" id="WP_069980629.1">
    <property type="nucleotide sequence ID" value="NZ_CP017269.1"/>
</dbReference>
<sequence>MNQVIKEYLISLKNKTVSLEELSALFAGDTTYEEFASYIEELCAENILIPIKTRGRNYSNPSLFYFYRVDKYLLNKELMEQIQSLQLKVHKGISLSAYYGLSQERITEDLPYILKVDRFLTEKGFQLEEALSPERSFQLVADEKWIDEKGGRKLLERLKVWEALKISTTPDPLMYALNPAMLGSKVHRHLIVENKATFYGLSDAIRNTPFTTLVYGCGWKIAGSVQMLPKQLSMEEQTHTYDYFGDLDYEGMSIWLHVYEAVNAKPALPFYEALLRTNRAEGKTNQRKNLQALEQFLAFFQEEDQNKIQETLENGGYYPQETLTKDILQEIGRSAIWK</sequence>
<evidence type="ECO:0000313" key="3">
    <source>
        <dbReference type="Proteomes" id="UP000095743"/>
    </source>
</evidence>
<evidence type="ECO:0000259" key="1">
    <source>
        <dbReference type="Pfam" id="PF09983"/>
    </source>
</evidence>
<feature type="domain" description="Wadjet protein JetD C-terminal" evidence="1">
    <location>
        <begin position="170"/>
        <end position="288"/>
    </location>
</feature>
<proteinExistence type="predicted"/>
<gene>
    <name evidence="2" type="ORF">Gferi_23890</name>
</gene>
<dbReference type="KEGG" id="gfe:Gferi_23890"/>
<dbReference type="STRING" id="1424294.Gferi_23890"/>
<evidence type="ECO:0000313" key="2">
    <source>
        <dbReference type="EMBL" id="AOT72320.1"/>
    </source>
</evidence>